<keyword evidence="3" id="KW-1185">Reference proteome</keyword>
<reference evidence="3" key="1">
    <citation type="submission" date="2017-01" db="EMBL/GenBank/DDBJ databases">
        <title>Comparative genomics of anhydrobiosis in the tardigrade Hypsibius dujardini.</title>
        <authorList>
            <person name="Yoshida Y."/>
            <person name="Koutsovoulos G."/>
            <person name="Laetsch D."/>
            <person name="Stevens L."/>
            <person name="Kumar S."/>
            <person name="Horikawa D."/>
            <person name="Ishino K."/>
            <person name="Komine S."/>
            <person name="Tomita M."/>
            <person name="Blaxter M."/>
            <person name="Arakawa K."/>
        </authorList>
    </citation>
    <scope>NUCLEOTIDE SEQUENCE [LARGE SCALE GENOMIC DNA]</scope>
    <source>
        <strain evidence="3">Z151</strain>
    </source>
</reference>
<protein>
    <submittedName>
        <fullName evidence="2">Uncharacterized protein</fullName>
    </submittedName>
</protein>
<keyword evidence="1" id="KW-0472">Membrane</keyword>
<accession>A0A1W0WH88</accession>
<organism evidence="2 3">
    <name type="scientific">Hypsibius exemplaris</name>
    <name type="common">Freshwater tardigrade</name>
    <dbReference type="NCBI Taxonomy" id="2072580"/>
    <lineage>
        <taxon>Eukaryota</taxon>
        <taxon>Metazoa</taxon>
        <taxon>Ecdysozoa</taxon>
        <taxon>Tardigrada</taxon>
        <taxon>Eutardigrada</taxon>
        <taxon>Parachela</taxon>
        <taxon>Hypsibioidea</taxon>
        <taxon>Hypsibiidae</taxon>
        <taxon>Hypsibius</taxon>
    </lineage>
</organism>
<dbReference type="EMBL" id="MTYJ01000103">
    <property type="protein sequence ID" value="OQV14565.1"/>
    <property type="molecule type" value="Genomic_DNA"/>
</dbReference>
<comment type="caution">
    <text evidence="2">The sequence shown here is derived from an EMBL/GenBank/DDBJ whole genome shotgun (WGS) entry which is preliminary data.</text>
</comment>
<dbReference type="Proteomes" id="UP000192578">
    <property type="component" value="Unassembled WGS sequence"/>
</dbReference>
<name>A0A1W0WH88_HYPEX</name>
<proteinExistence type="predicted"/>
<sequence>MSDHSHARNFFGYLNGTLNRHLLHRPSSPIHSANATVSEHSLRTNLLPGSRSANFGYKIVSTASHTGGPYAAADRYFGYDVEQFSYILIASGLLGSVTFVAVFYIVMACRKVYVKRRNARWNALGCEVYLVHWPDMPRSTTDVFIGNAGFPPLVPPEPRDGTATVTVPVVAPVEGSTVDGGDVLADRAFIQLTPNDAQATLTKLQEAVHSCTSTAKYEMQRLDELELAGFRQALIDFAESQIQAAQESYEILLEQIRRIQEWYPEPSSSPTPTVPLEQ</sequence>
<feature type="transmembrane region" description="Helical" evidence="1">
    <location>
        <begin position="84"/>
        <end position="107"/>
    </location>
</feature>
<dbReference type="Gene3D" id="1.20.1270.60">
    <property type="entry name" value="Arfaptin homology (AH) domain/BAR domain"/>
    <property type="match status" value="1"/>
</dbReference>
<dbReference type="OrthoDB" id="10543598at2759"/>
<evidence type="ECO:0000256" key="1">
    <source>
        <dbReference type="SAM" id="Phobius"/>
    </source>
</evidence>
<keyword evidence="1" id="KW-0812">Transmembrane</keyword>
<dbReference type="AlphaFoldDB" id="A0A1W0WH88"/>
<evidence type="ECO:0000313" key="3">
    <source>
        <dbReference type="Proteomes" id="UP000192578"/>
    </source>
</evidence>
<keyword evidence="1" id="KW-1133">Transmembrane helix</keyword>
<dbReference type="InterPro" id="IPR027267">
    <property type="entry name" value="AH/BAR_dom_sf"/>
</dbReference>
<gene>
    <name evidence="2" type="ORF">BV898_11286</name>
</gene>
<evidence type="ECO:0000313" key="2">
    <source>
        <dbReference type="EMBL" id="OQV14565.1"/>
    </source>
</evidence>